<proteinExistence type="predicted"/>
<name>A0A9P6WQB3_9ASCO</name>
<comment type="caution">
    <text evidence="1">The sequence shown here is derived from an EMBL/GenBank/DDBJ whole genome shotgun (WGS) entry which is preliminary data.</text>
</comment>
<keyword evidence="2" id="KW-1185">Reference proteome</keyword>
<evidence type="ECO:0000313" key="1">
    <source>
        <dbReference type="EMBL" id="KAG0691135.1"/>
    </source>
</evidence>
<dbReference type="EMBL" id="PUHW01000007">
    <property type="protein sequence ID" value="KAG0691135.1"/>
    <property type="molecule type" value="Genomic_DNA"/>
</dbReference>
<dbReference type="Proteomes" id="UP000697127">
    <property type="component" value="Unassembled WGS sequence"/>
</dbReference>
<protein>
    <submittedName>
        <fullName evidence="1">Uncharacterized protein</fullName>
    </submittedName>
</protein>
<gene>
    <name evidence="1" type="ORF">C6P40_004741</name>
</gene>
<dbReference type="AlphaFoldDB" id="A0A9P6WQB3"/>
<reference evidence="1" key="1">
    <citation type="submission" date="2020-11" db="EMBL/GenBank/DDBJ databases">
        <title>Kefir isolates.</title>
        <authorList>
            <person name="Marcisauskas S."/>
            <person name="Kim Y."/>
            <person name="Blasche S."/>
        </authorList>
    </citation>
    <scope>NUCLEOTIDE SEQUENCE</scope>
    <source>
        <strain evidence="1">Olga-1</strain>
    </source>
</reference>
<organism evidence="1 2">
    <name type="scientific">Pichia californica</name>
    <dbReference type="NCBI Taxonomy" id="460514"/>
    <lineage>
        <taxon>Eukaryota</taxon>
        <taxon>Fungi</taxon>
        <taxon>Dikarya</taxon>
        <taxon>Ascomycota</taxon>
        <taxon>Saccharomycotina</taxon>
        <taxon>Pichiomycetes</taxon>
        <taxon>Pichiales</taxon>
        <taxon>Pichiaceae</taxon>
        <taxon>Pichia</taxon>
    </lineage>
</organism>
<evidence type="ECO:0000313" key="2">
    <source>
        <dbReference type="Proteomes" id="UP000697127"/>
    </source>
</evidence>
<sequence>MLLAWSVFGVGVRALQMGIRQAPLLHAPMGFVYSAAFTTTVGYFFESWVEKNDELLELRLAKLKKLREAASA</sequence>
<accession>A0A9P6WQB3</accession>